<keyword evidence="3" id="KW-1185">Reference proteome</keyword>
<dbReference type="EMBL" id="JBHMBW010000025">
    <property type="protein sequence ID" value="MFB9626769.1"/>
    <property type="molecule type" value="Genomic_DNA"/>
</dbReference>
<sequence length="112" mass="12599">MLPTRLRHEVRAPVDAAVVLMPLVRACRDEVEAGSDYLSGSEVRRRRVEPYHLVASGRRRHLLAYDLDCDDWRSCRVDRMTAVSAPDLALPSTRGARCGGLRPNSTISWMIP</sequence>
<protein>
    <submittedName>
        <fullName evidence="2">WYL domain-containing protein</fullName>
    </submittedName>
</protein>
<evidence type="ECO:0000313" key="2">
    <source>
        <dbReference type="EMBL" id="MFB9626769.1"/>
    </source>
</evidence>
<reference evidence="2 3" key="1">
    <citation type="submission" date="2024-09" db="EMBL/GenBank/DDBJ databases">
        <authorList>
            <person name="Sun Q."/>
            <person name="Mori K."/>
        </authorList>
    </citation>
    <scope>NUCLEOTIDE SEQUENCE [LARGE SCALE GENOMIC DNA]</scope>
    <source>
        <strain evidence="2 3">JCM 3143</strain>
    </source>
</reference>
<dbReference type="PROSITE" id="PS52050">
    <property type="entry name" value="WYL"/>
    <property type="match status" value="1"/>
</dbReference>
<name>A0ABV5S716_9ACTN</name>
<dbReference type="InterPro" id="IPR026881">
    <property type="entry name" value="WYL_dom"/>
</dbReference>
<comment type="caution">
    <text evidence="2">The sequence shown here is derived from an EMBL/GenBank/DDBJ whole genome shotgun (WGS) entry which is preliminary data.</text>
</comment>
<evidence type="ECO:0000313" key="3">
    <source>
        <dbReference type="Proteomes" id="UP001589532"/>
    </source>
</evidence>
<accession>A0ABV5S716</accession>
<organism evidence="2 3">
    <name type="scientific">Nonomuraea helvata</name>
    <dbReference type="NCBI Taxonomy" id="37484"/>
    <lineage>
        <taxon>Bacteria</taxon>
        <taxon>Bacillati</taxon>
        <taxon>Actinomycetota</taxon>
        <taxon>Actinomycetes</taxon>
        <taxon>Streptosporangiales</taxon>
        <taxon>Streptosporangiaceae</taxon>
        <taxon>Nonomuraea</taxon>
    </lineage>
</organism>
<proteinExistence type="predicted"/>
<dbReference type="RefSeq" id="WP_345003168.1">
    <property type="nucleotide sequence ID" value="NZ_BAAAXV010000012.1"/>
</dbReference>
<feature type="domain" description="WYL" evidence="1">
    <location>
        <begin position="19"/>
        <end position="83"/>
    </location>
</feature>
<gene>
    <name evidence="2" type="ORF">ACFFSA_27090</name>
</gene>
<dbReference type="Proteomes" id="UP001589532">
    <property type="component" value="Unassembled WGS sequence"/>
</dbReference>
<dbReference type="Pfam" id="PF13280">
    <property type="entry name" value="WYL"/>
    <property type="match status" value="1"/>
</dbReference>
<evidence type="ECO:0000259" key="1">
    <source>
        <dbReference type="Pfam" id="PF13280"/>
    </source>
</evidence>